<dbReference type="AlphaFoldDB" id="A0A8J3VRL0"/>
<reference evidence="1" key="1">
    <citation type="submission" date="2021-01" db="EMBL/GenBank/DDBJ databases">
        <title>Whole genome shotgun sequence of Rugosimonospora africana NBRC 104875.</title>
        <authorList>
            <person name="Komaki H."/>
            <person name="Tamura T."/>
        </authorList>
    </citation>
    <scope>NUCLEOTIDE SEQUENCE</scope>
    <source>
        <strain evidence="1">NBRC 104875</strain>
    </source>
</reference>
<accession>A0A8J3VRL0</accession>
<evidence type="ECO:0000313" key="1">
    <source>
        <dbReference type="EMBL" id="GIH16257.1"/>
    </source>
</evidence>
<dbReference type="PANTHER" id="PTHR11533">
    <property type="entry name" value="PROTEASE M1 ZINC METALLOPROTEASE"/>
    <property type="match status" value="1"/>
</dbReference>
<proteinExistence type="predicted"/>
<dbReference type="PANTHER" id="PTHR11533:SF297">
    <property type="entry name" value="AMINOPEPTIDASE N"/>
    <property type="match status" value="1"/>
</dbReference>
<evidence type="ECO:0008006" key="3">
    <source>
        <dbReference type="Google" id="ProtNLM"/>
    </source>
</evidence>
<organism evidence="1 2">
    <name type="scientific">Rugosimonospora africana</name>
    <dbReference type="NCBI Taxonomy" id="556532"/>
    <lineage>
        <taxon>Bacteria</taxon>
        <taxon>Bacillati</taxon>
        <taxon>Actinomycetota</taxon>
        <taxon>Actinomycetes</taxon>
        <taxon>Micromonosporales</taxon>
        <taxon>Micromonosporaceae</taxon>
        <taxon>Rugosimonospora</taxon>
    </lineage>
</organism>
<dbReference type="Proteomes" id="UP000642748">
    <property type="component" value="Unassembled WGS sequence"/>
</dbReference>
<protein>
    <recommendedName>
        <fullName evidence="3">Aminopeptidase N</fullName>
    </recommendedName>
</protein>
<gene>
    <name evidence="1" type="ORF">Raf01_44290</name>
</gene>
<dbReference type="RefSeq" id="WP_203919851.1">
    <property type="nucleotide sequence ID" value="NZ_BONZ01000041.1"/>
</dbReference>
<sequence length="342" mass="36755">MVGEPQGSPGWYPVNDNPRDKATFDFTVTVPAGLTVMANGVLVGHQTTAGASMFVWRERDPMAPYLATATLGKFDLTQYKVDGRIPAYVAVDPAFTNRTVLDELPSIVDFYSSVYRKYPLDAVGAIVDNAPDVGYSLESQTKPNFDHMPSEATLAHELSHQWFGDTEALAAGIEPARRLVDVDGAARTLREFARKSAREQMHGPWTYASPRPKLPAFDLPSMAARPELAGYVAAASSMLAKYAAIVEDAEALCRALSTGRPLRFAEDADASVLSLVSLAERDGFPALALPALADALGVPFGLHMTMRPAETRPPVGKRSTDEIAAMGRALDEARASAAQMLG</sequence>
<name>A0A8J3VRL0_9ACTN</name>
<dbReference type="SUPFAM" id="SSF63737">
    <property type="entry name" value="Leukotriene A4 hydrolase N-terminal domain"/>
    <property type="match status" value="1"/>
</dbReference>
<keyword evidence="2" id="KW-1185">Reference proteome</keyword>
<dbReference type="SUPFAM" id="SSF55486">
    <property type="entry name" value="Metalloproteases ('zincins'), catalytic domain"/>
    <property type="match status" value="1"/>
</dbReference>
<dbReference type="Gene3D" id="2.60.40.1730">
    <property type="entry name" value="tricorn interacting facor f3 domain"/>
    <property type="match status" value="1"/>
</dbReference>
<dbReference type="InterPro" id="IPR050344">
    <property type="entry name" value="Peptidase_M1_aminopeptidases"/>
</dbReference>
<dbReference type="EMBL" id="BONZ01000041">
    <property type="protein sequence ID" value="GIH16257.1"/>
    <property type="molecule type" value="Genomic_DNA"/>
</dbReference>
<dbReference type="InterPro" id="IPR042097">
    <property type="entry name" value="Aminopeptidase_N-like_N_sf"/>
</dbReference>
<evidence type="ECO:0000313" key="2">
    <source>
        <dbReference type="Proteomes" id="UP000642748"/>
    </source>
</evidence>
<comment type="caution">
    <text evidence="1">The sequence shown here is derived from an EMBL/GenBank/DDBJ whole genome shotgun (WGS) entry which is preliminary data.</text>
</comment>